<dbReference type="AlphaFoldDB" id="A0AAD9X387"/>
<evidence type="ECO:0000313" key="1">
    <source>
        <dbReference type="EMBL" id="KAK2651929.1"/>
    </source>
</evidence>
<name>A0AAD9X387_9ROSI</name>
<gene>
    <name evidence="1" type="ORF">Ddye_011785</name>
</gene>
<keyword evidence="2" id="KW-1185">Reference proteome</keyword>
<organism evidence="1 2">
    <name type="scientific">Dipteronia dyeriana</name>
    <dbReference type="NCBI Taxonomy" id="168575"/>
    <lineage>
        <taxon>Eukaryota</taxon>
        <taxon>Viridiplantae</taxon>
        <taxon>Streptophyta</taxon>
        <taxon>Embryophyta</taxon>
        <taxon>Tracheophyta</taxon>
        <taxon>Spermatophyta</taxon>
        <taxon>Magnoliopsida</taxon>
        <taxon>eudicotyledons</taxon>
        <taxon>Gunneridae</taxon>
        <taxon>Pentapetalae</taxon>
        <taxon>rosids</taxon>
        <taxon>malvids</taxon>
        <taxon>Sapindales</taxon>
        <taxon>Sapindaceae</taxon>
        <taxon>Hippocastanoideae</taxon>
        <taxon>Acereae</taxon>
        <taxon>Dipteronia</taxon>
    </lineage>
</organism>
<sequence>MQNMKISRFKIHVLELGLFVEDDDFGEDEVIYKTNPEAMPSRTDQEIWKMDRDHEMNLVCSFMLKGFIRCGVMLEGREMDSYFNP</sequence>
<accession>A0AAD9X387</accession>
<reference evidence="1" key="1">
    <citation type="journal article" date="2023" name="Plant J.">
        <title>Genome sequences and population genomics provide insights into the demographic history, inbreeding, and mutation load of two 'living fossil' tree species of Dipteronia.</title>
        <authorList>
            <person name="Feng Y."/>
            <person name="Comes H.P."/>
            <person name="Chen J."/>
            <person name="Zhu S."/>
            <person name="Lu R."/>
            <person name="Zhang X."/>
            <person name="Li P."/>
            <person name="Qiu J."/>
            <person name="Olsen K.M."/>
            <person name="Qiu Y."/>
        </authorList>
    </citation>
    <scope>NUCLEOTIDE SEQUENCE</scope>
    <source>
        <strain evidence="1">KIB01</strain>
    </source>
</reference>
<protein>
    <submittedName>
        <fullName evidence="1">Uncharacterized protein</fullName>
    </submittedName>
</protein>
<dbReference type="Proteomes" id="UP001280121">
    <property type="component" value="Unassembled WGS sequence"/>
</dbReference>
<evidence type="ECO:0000313" key="2">
    <source>
        <dbReference type="Proteomes" id="UP001280121"/>
    </source>
</evidence>
<comment type="caution">
    <text evidence="1">The sequence shown here is derived from an EMBL/GenBank/DDBJ whole genome shotgun (WGS) entry which is preliminary data.</text>
</comment>
<proteinExistence type="predicted"/>
<dbReference type="EMBL" id="JANJYI010000004">
    <property type="protein sequence ID" value="KAK2651929.1"/>
    <property type="molecule type" value="Genomic_DNA"/>
</dbReference>